<dbReference type="EMBL" id="PCRK01000007">
    <property type="protein sequence ID" value="PIP19894.1"/>
    <property type="molecule type" value="Genomic_DNA"/>
</dbReference>
<comment type="pathway">
    <text evidence="2 5">Amino-acid biosynthesis; L-arginine biosynthesis; L-arginine from L-ornithine and carbamoyl phosphate: step 3/3.</text>
</comment>
<dbReference type="Pfam" id="PF14698">
    <property type="entry name" value="ASL_C2"/>
    <property type="match status" value="1"/>
</dbReference>
<proteinExistence type="inferred from homology"/>
<keyword evidence="5 9" id="KW-0456">Lyase</keyword>
<evidence type="ECO:0000313" key="9">
    <source>
        <dbReference type="EMBL" id="PIP19894.1"/>
    </source>
</evidence>
<keyword evidence="4 5" id="KW-0055">Arginine biosynthesis</keyword>
<dbReference type="NCBIfam" id="TIGR00838">
    <property type="entry name" value="argH"/>
    <property type="match status" value="1"/>
</dbReference>
<dbReference type="CDD" id="cd01359">
    <property type="entry name" value="Argininosuccinate_lyase"/>
    <property type="match status" value="1"/>
</dbReference>
<feature type="domain" description="Argininosuccinate lyase C-terminal" evidence="8">
    <location>
        <begin position="369"/>
        <end position="432"/>
    </location>
</feature>
<dbReference type="EC" id="4.3.2.1" evidence="3 5"/>
<dbReference type="InterPro" id="IPR022761">
    <property type="entry name" value="Fumarate_lyase_N"/>
</dbReference>
<evidence type="ECO:0000259" key="8">
    <source>
        <dbReference type="Pfam" id="PF14698"/>
    </source>
</evidence>
<dbReference type="Gene3D" id="1.10.40.30">
    <property type="entry name" value="Fumarase/aspartase (C-terminal domain)"/>
    <property type="match status" value="1"/>
</dbReference>
<dbReference type="Pfam" id="PF00206">
    <property type="entry name" value="Lyase_1"/>
    <property type="match status" value="1"/>
</dbReference>
<dbReference type="InterPro" id="IPR009049">
    <property type="entry name" value="Argininosuccinate_lyase"/>
</dbReference>
<dbReference type="Gene3D" id="1.10.275.10">
    <property type="entry name" value="Fumarase/aspartase (N-terminal domain)"/>
    <property type="match status" value="1"/>
</dbReference>
<keyword evidence="5" id="KW-0028">Amino-acid biosynthesis</keyword>
<comment type="caution">
    <text evidence="9">The sequence shown here is derived from an EMBL/GenBank/DDBJ whole genome shotgun (WGS) entry which is preliminary data.</text>
</comment>
<dbReference type="PANTHER" id="PTHR43814">
    <property type="entry name" value="ARGININOSUCCINATE LYASE"/>
    <property type="match status" value="1"/>
</dbReference>
<comment type="catalytic activity">
    <reaction evidence="1 5">
        <text>2-(N(omega)-L-arginino)succinate = fumarate + L-arginine</text>
        <dbReference type="Rhea" id="RHEA:24020"/>
        <dbReference type="ChEBI" id="CHEBI:29806"/>
        <dbReference type="ChEBI" id="CHEBI:32682"/>
        <dbReference type="ChEBI" id="CHEBI:57472"/>
        <dbReference type="EC" id="4.3.2.1"/>
    </reaction>
</comment>
<dbReference type="GO" id="GO:0004056">
    <property type="term" value="F:argininosuccinate lyase activity"/>
    <property type="evidence" value="ECO:0007669"/>
    <property type="project" value="UniProtKB-UniRule"/>
</dbReference>
<dbReference type="GO" id="GO:0042450">
    <property type="term" value="P:L-arginine biosynthetic process via ornithine"/>
    <property type="evidence" value="ECO:0007669"/>
    <property type="project" value="UniProtKB-UniRule"/>
</dbReference>
<dbReference type="InterPro" id="IPR024083">
    <property type="entry name" value="Fumarase/histidase_N"/>
</dbReference>
<evidence type="ECO:0000313" key="10">
    <source>
        <dbReference type="Proteomes" id="UP000231292"/>
    </source>
</evidence>
<evidence type="ECO:0000259" key="7">
    <source>
        <dbReference type="Pfam" id="PF00206"/>
    </source>
</evidence>
<dbReference type="Proteomes" id="UP000231292">
    <property type="component" value="Unassembled WGS sequence"/>
</dbReference>
<dbReference type="AlphaFoldDB" id="A0A2G9YKZ4"/>
<dbReference type="PRINTS" id="PR00145">
    <property type="entry name" value="ARGSUCLYASE"/>
</dbReference>
<keyword evidence="5" id="KW-0963">Cytoplasm</keyword>
<dbReference type="InterPro" id="IPR008948">
    <property type="entry name" value="L-Aspartase-like"/>
</dbReference>
<dbReference type="GO" id="GO:0005829">
    <property type="term" value="C:cytosol"/>
    <property type="evidence" value="ECO:0007669"/>
    <property type="project" value="TreeGrafter"/>
</dbReference>
<evidence type="ECO:0000256" key="3">
    <source>
        <dbReference type="ARBA" id="ARBA00012338"/>
    </source>
</evidence>
<reference evidence="9 10" key="1">
    <citation type="submission" date="2017-09" db="EMBL/GenBank/DDBJ databases">
        <title>Depth-based differentiation of microbial function through sediment-hosted aquifers and enrichment of novel symbionts in the deep terrestrial subsurface.</title>
        <authorList>
            <person name="Probst A.J."/>
            <person name="Ladd B."/>
            <person name="Jarett J.K."/>
            <person name="Geller-Mcgrath D.E."/>
            <person name="Sieber C.M."/>
            <person name="Emerson J.B."/>
            <person name="Anantharaman K."/>
            <person name="Thomas B.C."/>
            <person name="Malmstrom R."/>
            <person name="Stieglmeier M."/>
            <person name="Klingl A."/>
            <person name="Woyke T."/>
            <person name="Ryan C.M."/>
            <person name="Banfield J.F."/>
        </authorList>
    </citation>
    <scope>NUCLEOTIDE SEQUENCE [LARGE SCALE GENOMIC DNA]</scope>
    <source>
        <strain evidence="9">CG23_combo_of_CG06-09_8_20_14_all_41_10</strain>
    </source>
</reference>
<dbReference type="FunFam" id="1.20.200.10:FF:000015">
    <property type="entry name" value="argininosuccinate lyase isoform X2"/>
    <property type="match status" value="1"/>
</dbReference>
<evidence type="ECO:0000256" key="2">
    <source>
        <dbReference type="ARBA" id="ARBA00004941"/>
    </source>
</evidence>
<sequence length="458" mass="51678">MAKKLWGTRFPKRTSMLTDKFTSSISFDKRLAKYDILGSIAHAKMLGIQKIIPKKDSNLIVKGLNSILKELKQGKFRFDQRAEDIHSNIQDALFKKIGKPAFRLHTARSRNDQIVFDVKMYMKDEIDNLAELITELEKAILKLAKNNSKVIIPGYTHLQVAQCVLLSHHLLSYIEGLERDKSRLSDARVRIDSMPLGACAFSGTGLNIDRNYVAKELGFKSVTANSIDSVSDRDFIIEVLAALSMLSVHLSRMAEDLILWSTKEFSFIDIDFSFCTGSSIMPHKKNPDILELIRGSVGKIQGDLSSVLILMKGLPSSYNRDLQLDKPPLFDAVDTVSDILEIFIPLFENIVIEKEAITARLTDESLFSVDIVEYLIKKGVSYREAHDIVGKMIRDCLDRGKKISFLSVKELKRYSSKLEPDFKKILNAWASVSLKESFGGTSPKLVAKQLDKWGKKLQ</sequence>
<dbReference type="PRINTS" id="PR00149">
    <property type="entry name" value="FUMRATELYASE"/>
</dbReference>
<dbReference type="SUPFAM" id="SSF48557">
    <property type="entry name" value="L-aspartase-like"/>
    <property type="match status" value="1"/>
</dbReference>
<comment type="similarity">
    <text evidence="5">Belongs to the lyase 1 family. Argininosuccinate lyase subfamily.</text>
</comment>
<name>A0A2G9YKZ4_9BACT</name>
<dbReference type="Gene3D" id="1.20.200.10">
    <property type="entry name" value="Fumarase/aspartase (Central domain)"/>
    <property type="match status" value="1"/>
</dbReference>
<feature type="coiled-coil region" evidence="6">
    <location>
        <begin position="119"/>
        <end position="149"/>
    </location>
</feature>
<evidence type="ECO:0000256" key="4">
    <source>
        <dbReference type="ARBA" id="ARBA00022571"/>
    </source>
</evidence>
<comment type="subcellular location">
    <subcellularLocation>
        <location evidence="5">Cytoplasm</location>
    </subcellularLocation>
</comment>
<dbReference type="InterPro" id="IPR020557">
    <property type="entry name" value="Fumarate_lyase_CS"/>
</dbReference>
<organism evidence="9 10">
    <name type="scientific">Candidatus Sherwoodlollariibacterium unditelluris</name>
    <dbReference type="NCBI Taxonomy" id="1974757"/>
    <lineage>
        <taxon>Bacteria</taxon>
        <taxon>Pseudomonadati</taxon>
        <taxon>Candidatus Omnitrophota</taxon>
        <taxon>Candidatus Sherwoodlollariibacterium</taxon>
    </lineage>
</organism>
<evidence type="ECO:0000256" key="1">
    <source>
        <dbReference type="ARBA" id="ARBA00000985"/>
    </source>
</evidence>
<dbReference type="PANTHER" id="PTHR43814:SF1">
    <property type="entry name" value="ARGININOSUCCINATE LYASE"/>
    <property type="match status" value="1"/>
</dbReference>
<evidence type="ECO:0000256" key="6">
    <source>
        <dbReference type="SAM" id="Coils"/>
    </source>
</evidence>
<dbReference type="InterPro" id="IPR000362">
    <property type="entry name" value="Fumarate_lyase_fam"/>
</dbReference>
<feature type="domain" description="Fumarate lyase N-terminal" evidence="7">
    <location>
        <begin position="9"/>
        <end position="302"/>
    </location>
</feature>
<keyword evidence="6" id="KW-0175">Coiled coil</keyword>
<dbReference type="UniPathway" id="UPA00068">
    <property type="reaction ID" value="UER00114"/>
</dbReference>
<accession>A0A2G9YKZ4</accession>
<gene>
    <name evidence="5 9" type="primary">argH</name>
    <name evidence="9" type="ORF">COX41_00480</name>
</gene>
<dbReference type="HAMAP" id="MF_00006">
    <property type="entry name" value="Arg_succ_lyase"/>
    <property type="match status" value="1"/>
</dbReference>
<dbReference type="InterPro" id="IPR029419">
    <property type="entry name" value="Arg_succ_lyase_C"/>
</dbReference>
<dbReference type="PROSITE" id="PS00163">
    <property type="entry name" value="FUMARATE_LYASES"/>
    <property type="match status" value="1"/>
</dbReference>
<evidence type="ECO:0000256" key="5">
    <source>
        <dbReference type="HAMAP-Rule" id="MF_00006"/>
    </source>
</evidence>
<protein>
    <recommendedName>
        <fullName evidence="3 5">Argininosuccinate lyase</fullName>
        <shortName evidence="5">ASAL</shortName>
        <ecNumber evidence="3 5">4.3.2.1</ecNumber>
    </recommendedName>
    <alternativeName>
        <fullName evidence="5">Arginosuccinase</fullName>
    </alternativeName>
</protein>